<accession>A0ABN2SAK1</accession>
<evidence type="ECO:0000256" key="1">
    <source>
        <dbReference type="SAM" id="Phobius"/>
    </source>
</evidence>
<name>A0ABN2SAK1_9PSEU</name>
<keyword evidence="3" id="KW-1185">Reference proteome</keyword>
<evidence type="ECO:0000313" key="3">
    <source>
        <dbReference type="Proteomes" id="UP001501116"/>
    </source>
</evidence>
<sequence>MLTAFTNLDPTGRVIVLAVLGTVAYLLSGLFWPYTACQACHGGKHSSPTGKNFGLCRRCRGSGKKLRLVARLLGRVERG</sequence>
<comment type="caution">
    <text evidence="2">The sequence shown here is derived from an EMBL/GenBank/DDBJ whole genome shotgun (WGS) entry which is preliminary data.</text>
</comment>
<protein>
    <submittedName>
        <fullName evidence="2">Uncharacterized protein</fullName>
    </submittedName>
</protein>
<organism evidence="2 3">
    <name type="scientific">Amycolatopsis minnesotensis</name>
    <dbReference type="NCBI Taxonomy" id="337894"/>
    <lineage>
        <taxon>Bacteria</taxon>
        <taxon>Bacillati</taxon>
        <taxon>Actinomycetota</taxon>
        <taxon>Actinomycetes</taxon>
        <taxon>Pseudonocardiales</taxon>
        <taxon>Pseudonocardiaceae</taxon>
        <taxon>Amycolatopsis</taxon>
    </lineage>
</organism>
<dbReference type="RefSeq" id="WP_344429047.1">
    <property type="nucleotide sequence ID" value="NZ_BAAANN010000038.1"/>
</dbReference>
<proteinExistence type="predicted"/>
<keyword evidence="1" id="KW-0812">Transmembrane</keyword>
<gene>
    <name evidence="2" type="ORF">GCM10009754_70570</name>
</gene>
<feature type="transmembrane region" description="Helical" evidence="1">
    <location>
        <begin position="12"/>
        <end position="34"/>
    </location>
</feature>
<reference evidence="2 3" key="1">
    <citation type="journal article" date="2019" name="Int. J. Syst. Evol. Microbiol.">
        <title>The Global Catalogue of Microorganisms (GCM) 10K type strain sequencing project: providing services to taxonomists for standard genome sequencing and annotation.</title>
        <authorList>
            <consortium name="The Broad Institute Genomics Platform"/>
            <consortium name="The Broad Institute Genome Sequencing Center for Infectious Disease"/>
            <person name="Wu L."/>
            <person name="Ma J."/>
        </authorList>
    </citation>
    <scope>NUCLEOTIDE SEQUENCE [LARGE SCALE GENOMIC DNA]</scope>
    <source>
        <strain evidence="2 3">JCM 14545</strain>
    </source>
</reference>
<evidence type="ECO:0000313" key="2">
    <source>
        <dbReference type="EMBL" id="GAA1983327.1"/>
    </source>
</evidence>
<dbReference type="Proteomes" id="UP001501116">
    <property type="component" value="Unassembled WGS sequence"/>
</dbReference>
<keyword evidence="1" id="KW-0472">Membrane</keyword>
<dbReference type="EMBL" id="BAAANN010000038">
    <property type="protein sequence ID" value="GAA1983327.1"/>
    <property type="molecule type" value="Genomic_DNA"/>
</dbReference>
<keyword evidence="1" id="KW-1133">Transmembrane helix</keyword>